<feature type="region of interest" description="Disordered" evidence="1">
    <location>
        <begin position="58"/>
        <end position="78"/>
    </location>
</feature>
<reference evidence="2" key="1">
    <citation type="submission" date="2021-10" db="EMBL/GenBank/DDBJ databases">
        <title>Melipona bicolor Genome sequencing and assembly.</title>
        <authorList>
            <person name="Araujo N.S."/>
            <person name="Arias M.C."/>
        </authorList>
    </citation>
    <scope>NUCLEOTIDE SEQUENCE</scope>
    <source>
        <strain evidence="2">USP_2M_L1-L4_2017</strain>
        <tissue evidence="2">Whole body</tissue>
    </source>
</reference>
<protein>
    <submittedName>
        <fullName evidence="2">Uncharacterized protein</fullName>
    </submittedName>
</protein>
<name>A0AA40KMS0_9HYME</name>
<dbReference type="Proteomes" id="UP001177670">
    <property type="component" value="Unassembled WGS sequence"/>
</dbReference>
<feature type="region of interest" description="Disordered" evidence="1">
    <location>
        <begin position="99"/>
        <end position="150"/>
    </location>
</feature>
<evidence type="ECO:0000313" key="2">
    <source>
        <dbReference type="EMBL" id="KAK1126113.1"/>
    </source>
</evidence>
<evidence type="ECO:0000256" key="1">
    <source>
        <dbReference type="SAM" id="MobiDB-lite"/>
    </source>
</evidence>
<sequence>MPQVWFHRSQRHLKPKTSFQIDARYFSVFSRKCRCTCIATCFNVNGTLRRSTLSLGQEIPEWSSPEPPPTSLERPRACHPRNVRRLYAARRYLSALQAARENRRLNRHVPGDSHRRSRETTRGNDGENVRVTKQNRPIAWSEDRERGGFR</sequence>
<comment type="caution">
    <text evidence="2">The sequence shown here is derived from an EMBL/GenBank/DDBJ whole genome shotgun (WGS) entry which is preliminary data.</text>
</comment>
<feature type="compositionally biased region" description="Basic and acidic residues" evidence="1">
    <location>
        <begin position="100"/>
        <end position="130"/>
    </location>
</feature>
<dbReference type="AlphaFoldDB" id="A0AA40KMS0"/>
<gene>
    <name evidence="2" type="ORF">K0M31_004754</name>
</gene>
<evidence type="ECO:0000313" key="3">
    <source>
        <dbReference type="Proteomes" id="UP001177670"/>
    </source>
</evidence>
<organism evidence="2 3">
    <name type="scientific">Melipona bicolor</name>
    <dbReference type="NCBI Taxonomy" id="60889"/>
    <lineage>
        <taxon>Eukaryota</taxon>
        <taxon>Metazoa</taxon>
        <taxon>Ecdysozoa</taxon>
        <taxon>Arthropoda</taxon>
        <taxon>Hexapoda</taxon>
        <taxon>Insecta</taxon>
        <taxon>Pterygota</taxon>
        <taxon>Neoptera</taxon>
        <taxon>Endopterygota</taxon>
        <taxon>Hymenoptera</taxon>
        <taxon>Apocrita</taxon>
        <taxon>Aculeata</taxon>
        <taxon>Apoidea</taxon>
        <taxon>Anthophila</taxon>
        <taxon>Apidae</taxon>
        <taxon>Melipona</taxon>
    </lineage>
</organism>
<accession>A0AA40KMS0</accession>
<dbReference type="EMBL" id="JAHYIQ010000014">
    <property type="protein sequence ID" value="KAK1126113.1"/>
    <property type="molecule type" value="Genomic_DNA"/>
</dbReference>
<keyword evidence="3" id="KW-1185">Reference proteome</keyword>
<feature type="compositionally biased region" description="Basic and acidic residues" evidence="1">
    <location>
        <begin position="141"/>
        <end position="150"/>
    </location>
</feature>
<proteinExistence type="predicted"/>